<name>A0A559IEM7_9BACL</name>
<dbReference type="InterPro" id="IPR011010">
    <property type="entry name" value="DNA_brk_join_enz"/>
</dbReference>
<organism evidence="4 5">
    <name type="scientific">Paenibacillus agilis</name>
    <dbReference type="NCBI Taxonomy" id="3020863"/>
    <lineage>
        <taxon>Bacteria</taxon>
        <taxon>Bacillati</taxon>
        <taxon>Bacillota</taxon>
        <taxon>Bacilli</taxon>
        <taxon>Bacillales</taxon>
        <taxon>Paenibacillaceae</taxon>
        <taxon>Paenibacillus</taxon>
    </lineage>
</organism>
<dbReference type="OrthoDB" id="2086953at2"/>
<dbReference type="InterPro" id="IPR055008">
    <property type="entry name" value="MrpR_C_cat"/>
</dbReference>
<protein>
    <recommendedName>
        <fullName evidence="6">Core-binding (CB) domain-containing protein</fullName>
    </recommendedName>
</protein>
<proteinExistence type="predicted"/>
<dbReference type="GO" id="GO:0006310">
    <property type="term" value="P:DNA recombination"/>
    <property type="evidence" value="ECO:0007669"/>
    <property type="project" value="UniProtKB-KW"/>
</dbReference>
<dbReference type="InterPro" id="IPR013762">
    <property type="entry name" value="Integrase-like_cat_sf"/>
</dbReference>
<comment type="caution">
    <text evidence="4">The sequence shown here is derived from an EMBL/GenBank/DDBJ whole genome shotgun (WGS) entry which is preliminary data.</text>
</comment>
<feature type="domain" description="MrpR C-terminal catalytic" evidence="3">
    <location>
        <begin position="114"/>
        <end position="318"/>
    </location>
</feature>
<dbReference type="EMBL" id="VNJK01000006">
    <property type="protein sequence ID" value="TVX86117.1"/>
    <property type="molecule type" value="Genomic_DNA"/>
</dbReference>
<accession>A0A559IEM7</accession>
<feature type="domain" description="MrpR N-terminal core-binding" evidence="2">
    <location>
        <begin position="6"/>
        <end position="84"/>
    </location>
</feature>
<dbReference type="GO" id="GO:0015074">
    <property type="term" value="P:DNA integration"/>
    <property type="evidence" value="ECO:0007669"/>
    <property type="project" value="InterPro"/>
</dbReference>
<evidence type="ECO:0000313" key="4">
    <source>
        <dbReference type="EMBL" id="TVX86117.1"/>
    </source>
</evidence>
<evidence type="ECO:0000259" key="2">
    <source>
        <dbReference type="Pfam" id="PF22822"/>
    </source>
</evidence>
<evidence type="ECO:0000313" key="5">
    <source>
        <dbReference type="Proteomes" id="UP000318102"/>
    </source>
</evidence>
<reference evidence="4 5" key="1">
    <citation type="submission" date="2019-07" db="EMBL/GenBank/DDBJ databases">
        <authorList>
            <person name="Kim J."/>
        </authorList>
    </citation>
    <scope>NUCLEOTIDE SEQUENCE [LARGE SCALE GENOMIC DNA]</scope>
    <source>
        <strain evidence="4 5">N4</strain>
    </source>
</reference>
<evidence type="ECO:0000259" key="3">
    <source>
        <dbReference type="Pfam" id="PF22823"/>
    </source>
</evidence>
<dbReference type="Proteomes" id="UP000318102">
    <property type="component" value="Unassembled WGS sequence"/>
</dbReference>
<dbReference type="Gene3D" id="1.10.443.10">
    <property type="entry name" value="Intergrase catalytic core"/>
    <property type="match status" value="1"/>
</dbReference>
<dbReference type="GO" id="GO:0003677">
    <property type="term" value="F:DNA binding"/>
    <property type="evidence" value="ECO:0007669"/>
    <property type="project" value="InterPro"/>
</dbReference>
<evidence type="ECO:0000256" key="1">
    <source>
        <dbReference type="ARBA" id="ARBA00023172"/>
    </source>
</evidence>
<keyword evidence="5" id="KW-1185">Reference proteome</keyword>
<dbReference type="SUPFAM" id="SSF56349">
    <property type="entry name" value="DNA breaking-rejoining enzymes"/>
    <property type="match status" value="1"/>
</dbReference>
<dbReference type="AlphaFoldDB" id="A0A559IEM7"/>
<dbReference type="InterPro" id="IPR055009">
    <property type="entry name" value="MrpR_N_CB"/>
</dbReference>
<dbReference type="Pfam" id="PF22823">
    <property type="entry name" value="MrpR_C_cat"/>
    <property type="match status" value="1"/>
</dbReference>
<dbReference type="Pfam" id="PF22822">
    <property type="entry name" value="MrpR_N_CB"/>
    <property type="match status" value="1"/>
</dbReference>
<keyword evidence="1" id="KW-0233">DNA recombination</keyword>
<evidence type="ECO:0008006" key="6">
    <source>
        <dbReference type="Google" id="ProtNLM"/>
    </source>
</evidence>
<sequence length="337" mass="40049">MVMYVFNIEKKSIYLEQFENQDTKEVYTRLFRKSFETEESMQKDLYNFDDSEFENFFLNTLKPKTKESARTYCNVLSAYVQWAIDNKYSNHLINPIKRRQAYFYEFVQNDNKMYISLEEKDAIISTLINKQDSFIVEALWNGIEGSQVHEITNMRIDDLNLTENTITIRNNEGAKKRVVKVDKESNLIELAILANREQVYYKMNGTVDYSDNLKEYVELSSSKYILKGAKLNQENGGEKVSRYTVYNRLEKIRMLEDNEEYTKALTSKYIMRSGMIYMALRLYERDGELGRNQIEKICAKYNMKYKWSLRDFLNVDILSELYPSEMKRIQAKIATEE</sequence>
<gene>
    <name evidence="4" type="ORF">FPZ44_24100</name>
</gene>